<evidence type="ECO:0000313" key="11">
    <source>
        <dbReference type="Proteomes" id="UP000650466"/>
    </source>
</evidence>
<feature type="transmembrane region" description="Helical" evidence="8">
    <location>
        <begin position="345"/>
        <end position="363"/>
    </location>
</feature>
<name>A0A926KN09_9BACL</name>
<dbReference type="InterPro" id="IPR038731">
    <property type="entry name" value="RgtA/B/C-like"/>
</dbReference>
<keyword evidence="4" id="KW-0808">Transferase</keyword>
<keyword evidence="3" id="KW-0328">Glycosyltransferase</keyword>
<evidence type="ECO:0000256" key="1">
    <source>
        <dbReference type="ARBA" id="ARBA00004651"/>
    </source>
</evidence>
<dbReference type="InterPro" id="IPR050297">
    <property type="entry name" value="LipidA_mod_glycosyltrf_83"/>
</dbReference>
<reference evidence="10" key="1">
    <citation type="submission" date="2020-09" db="EMBL/GenBank/DDBJ databases">
        <title>Draft Genome Sequence of Paenibacillus sp. WST5.</title>
        <authorList>
            <person name="Bao Z."/>
        </authorList>
    </citation>
    <scope>NUCLEOTIDE SEQUENCE</scope>
    <source>
        <strain evidence="10">WST5</strain>
    </source>
</reference>
<feature type="transmembrane region" description="Helical" evidence="8">
    <location>
        <begin position="369"/>
        <end position="393"/>
    </location>
</feature>
<dbReference type="Proteomes" id="UP000650466">
    <property type="component" value="Unassembled WGS sequence"/>
</dbReference>
<comment type="subcellular location">
    <subcellularLocation>
        <location evidence="1">Cell membrane</location>
        <topology evidence="1">Multi-pass membrane protein</topology>
    </subcellularLocation>
</comment>
<dbReference type="RefSeq" id="WP_188173025.1">
    <property type="nucleotide sequence ID" value="NZ_JACVVD010000001.1"/>
</dbReference>
<feature type="transmembrane region" description="Helical" evidence="8">
    <location>
        <begin position="168"/>
        <end position="194"/>
    </location>
</feature>
<feature type="transmembrane region" description="Helical" evidence="8">
    <location>
        <begin position="282"/>
        <end position="301"/>
    </location>
</feature>
<proteinExistence type="predicted"/>
<evidence type="ECO:0000256" key="4">
    <source>
        <dbReference type="ARBA" id="ARBA00022679"/>
    </source>
</evidence>
<dbReference type="Pfam" id="PF13231">
    <property type="entry name" value="PMT_2"/>
    <property type="match status" value="1"/>
</dbReference>
<dbReference type="AlphaFoldDB" id="A0A926KN09"/>
<evidence type="ECO:0000259" key="9">
    <source>
        <dbReference type="Pfam" id="PF13231"/>
    </source>
</evidence>
<dbReference type="GO" id="GO:0009103">
    <property type="term" value="P:lipopolysaccharide biosynthetic process"/>
    <property type="evidence" value="ECO:0007669"/>
    <property type="project" value="UniProtKB-ARBA"/>
</dbReference>
<dbReference type="PANTHER" id="PTHR33908">
    <property type="entry name" value="MANNOSYLTRANSFERASE YKCB-RELATED"/>
    <property type="match status" value="1"/>
</dbReference>
<feature type="transmembrane region" description="Helical" evidence="8">
    <location>
        <begin position="133"/>
        <end position="156"/>
    </location>
</feature>
<protein>
    <submittedName>
        <fullName evidence="10">Glycosyltransferase family 39 protein</fullName>
    </submittedName>
</protein>
<dbReference type="GO" id="GO:0005886">
    <property type="term" value="C:plasma membrane"/>
    <property type="evidence" value="ECO:0007669"/>
    <property type="project" value="UniProtKB-SubCell"/>
</dbReference>
<comment type="caution">
    <text evidence="10">The sequence shown here is derived from an EMBL/GenBank/DDBJ whole genome shotgun (WGS) entry which is preliminary data.</text>
</comment>
<feature type="transmembrane region" description="Helical" evidence="8">
    <location>
        <begin position="206"/>
        <end position="223"/>
    </location>
</feature>
<accession>A0A926KN09</accession>
<sequence>MKKRSLLGLILLLTVALYLRLHYVLEAEYAPLEWDQLEFTKTAIQLLEKGIFAYRDTIPNSLVTPGWPIILAAVFSLTGYDQLEPALMVVRVLNCFVALGAIMFIYLLGSRLFHPVSGLMAAGFAAVYPSYVWSASLILTEVPFLTVFTGMLYMQVRIIQENKWRDHVWMGLLLGICVLIRPNSLPMAVIPYLFLWFKEKRIDMKPALYAAASFAIVMLPWWVRNLLTFHEFIFIAKGEAGNPFLGGTDPYFQGTIDWNHIDKNHQFAEGIKRIQQGFKEDPILWIKWLTIGKLLVFFKTMWWGPYPFSIPEWYASLLTKLHNYLIIIGSITLALFSLRNSSIRFLAVGFLVFLSVHMVFIPVDRYLYAMLPFLMLGTAYFVTQIGLLIRYAWTTSLMLRKGI</sequence>
<evidence type="ECO:0000313" key="10">
    <source>
        <dbReference type="EMBL" id="MBD0379253.1"/>
    </source>
</evidence>
<feature type="transmembrane region" description="Helical" evidence="8">
    <location>
        <begin position="62"/>
        <end position="80"/>
    </location>
</feature>
<evidence type="ECO:0000256" key="3">
    <source>
        <dbReference type="ARBA" id="ARBA00022676"/>
    </source>
</evidence>
<evidence type="ECO:0000256" key="7">
    <source>
        <dbReference type="ARBA" id="ARBA00023136"/>
    </source>
</evidence>
<keyword evidence="11" id="KW-1185">Reference proteome</keyword>
<evidence type="ECO:0000256" key="8">
    <source>
        <dbReference type="SAM" id="Phobius"/>
    </source>
</evidence>
<keyword evidence="7 8" id="KW-0472">Membrane</keyword>
<keyword evidence="6 8" id="KW-1133">Transmembrane helix</keyword>
<evidence type="ECO:0000256" key="2">
    <source>
        <dbReference type="ARBA" id="ARBA00022475"/>
    </source>
</evidence>
<gene>
    <name evidence="10" type="ORF">ICC18_03830</name>
</gene>
<keyword evidence="5 8" id="KW-0812">Transmembrane</keyword>
<dbReference type="GO" id="GO:0016763">
    <property type="term" value="F:pentosyltransferase activity"/>
    <property type="evidence" value="ECO:0007669"/>
    <property type="project" value="TreeGrafter"/>
</dbReference>
<dbReference type="PANTHER" id="PTHR33908:SF11">
    <property type="entry name" value="MEMBRANE PROTEIN"/>
    <property type="match status" value="1"/>
</dbReference>
<keyword evidence="2" id="KW-1003">Cell membrane</keyword>
<dbReference type="EMBL" id="JACVVD010000001">
    <property type="protein sequence ID" value="MBD0379253.1"/>
    <property type="molecule type" value="Genomic_DNA"/>
</dbReference>
<organism evidence="10 11">
    <name type="scientific">Paenibacillus sedimenti</name>
    <dbReference type="NCBI Taxonomy" id="2770274"/>
    <lineage>
        <taxon>Bacteria</taxon>
        <taxon>Bacillati</taxon>
        <taxon>Bacillota</taxon>
        <taxon>Bacilli</taxon>
        <taxon>Bacillales</taxon>
        <taxon>Paenibacillaceae</taxon>
        <taxon>Paenibacillus</taxon>
    </lineage>
</organism>
<feature type="domain" description="Glycosyltransferase RgtA/B/C/D-like" evidence="9">
    <location>
        <begin position="68"/>
        <end position="222"/>
    </location>
</feature>
<evidence type="ECO:0000256" key="6">
    <source>
        <dbReference type="ARBA" id="ARBA00022989"/>
    </source>
</evidence>
<feature type="transmembrane region" description="Helical" evidence="8">
    <location>
        <begin position="321"/>
        <end position="338"/>
    </location>
</feature>
<evidence type="ECO:0000256" key="5">
    <source>
        <dbReference type="ARBA" id="ARBA00022692"/>
    </source>
</evidence>
<feature type="transmembrane region" description="Helical" evidence="8">
    <location>
        <begin position="92"/>
        <end position="113"/>
    </location>
</feature>